<keyword evidence="1" id="KW-1133">Transmembrane helix</keyword>
<dbReference type="KEGG" id="tet:TTHERM_001528499"/>
<gene>
    <name evidence="2" type="ORF">TTHERM_001528499</name>
</gene>
<evidence type="ECO:0000256" key="1">
    <source>
        <dbReference type="SAM" id="Phobius"/>
    </source>
</evidence>
<keyword evidence="1 2" id="KW-0812">Transmembrane</keyword>
<sequence>MHYILWIFVSHIQIKNQKNQFLNKYFFYFNFQFNFKTSITFLNLIILDYSNIILIHIIVHYLLIYLLQINKIISIFLCKMVMQNLSIAKRLIKIQWYGNLQTLIRLGFQIKIIINFNNTQYNFFIFYQKKNASQIQDYVNLFIENVQKICLNQIYFNLNMNQNHIFYIYSLNYPKKYKKINFSKKNLQQKYLLIKIIFIILKKEQQLVEFFQI</sequence>
<evidence type="ECO:0000313" key="2">
    <source>
        <dbReference type="EMBL" id="EWS71635.1"/>
    </source>
</evidence>
<dbReference type="EMBL" id="GG662417">
    <property type="protein sequence ID" value="EWS71635.1"/>
    <property type="molecule type" value="Genomic_DNA"/>
</dbReference>
<dbReference type="InParanoid" id="W7WXS2"/>
<name>W7WXS2_TETTS</name>
<reference evidence="3" key="1">
    <citation type="journal article" date="2006" name="PLoS Biol.">
        <title>Macronuclear genome sequence of the ciliate Tetrahymena thermophila, a model eukaryote.</title>
        <authorList>
            <person name="Eisen J.A."/>
            <person name="Coyne R.S."/>
            <person name="Wu M."/>
            <person name="Wu D."/>
            <person name="Thiagarajan M."/>
            <person name="Wortman J.R."/>
            <person name="Badger J.H."/>
            <person name="Ren Q."/>
            <person name="Amedeo P."/>
            <person name="Jones K.M."/>
            <person name="Tallon L.J."/>
            <person name="Delcher A.L."/>
            <person name="Salzberg S.L."/>
            <person name="Silva J.C."/>
            <person name="Haas B.J."/>
            <person name="Majoros W.H."/>
            <person name="Farzad M."/>
            <person name="Carlton J.M."/>
            <person name="Smith R.K. Jr."/>
            <person name="Garg J."/>
            <person name="Pearlman R.E."/>
            <person name="Karrer K.M."/>
            <person name="Sun L."/>
            <person name="Manning G."/>
            <person name="Elde N.C."/>
            <person name="Turkewitz A.P."/>
            <person name="Asai D.J."/>
            <person name="Wilkes D.E."/>
            <person name="Wang Y."/>
            <person name="Cai H."/>
            <person name="Collins K."/>
            <person name="Stewart B.A."/>
            <person name="Lee S.R."/>
            <person name="Wilamowska K."/>
            <person name="Weinberg Z."/>
            <person name="Ruzzo W.L."/>
            <person name="Wloga D."/>
            <person name="Gaertig J."/>
            <person name="Frankel J."/>
            <person name="Tsao C.-C."/>
            <person name="Gorovsky M.A."/>
            <person name="Keeling P.J."/>
            <person name="Waller R.F."/>
            <person name="Patron N.J."/>
            <person name="Cherry J.M."/>
            <person name="Stover N.A."/>
            <person name="Krieger C.J."/>
            <person name="del Toro C."/>
            <person name="Ryder H.F."/>
            <person name="Williamson S.C."/>
            <person name="Barbeau R.A."/>
            <person name="Hamilton E.P."/>
            <person name="Orias E."/>
        </authorList>
    </citation>
    <scope>NUCLEOTIDE SEQUENCE [LARGE SCALE GENOMIC DNA]</scope>
    <source>
        <strain evidence="3">SB210</strain>
    </source>
</reference>
<feature type="transmembrane region" description="Helical" evidence="1">
    <location>
        <begin position="52"/>
        <end position="73"/>
    </location>
</feature>
<protein>
    <submittedName>
        <fullName evidence="2">Transmembrane protein, putative</fullName>
    </submittedName>
</protein>
<dbReference type="RefSeq" id="XP_012655830.1">
    <property type="nucleotide sequence ID" value="XM_012800376.1"/>
</dbReference>
<dbReference type="Proteomes" id="UP000009168">
    <property type="component" value="Unassembled WGS sequence"/>
</dbReference>
<dbReference type="GeneID" id="24442429"/>
<organism evidence="2 3">
    <name type="scientific">Tetrahymena thermophila (strain SB210)</name>
    <dbReference type="NCBI Taxonomy" id="312017"/>
    <lineage>
        <taxon>Eukaryota</taxon>
        <taxon>Sar</taxon>
        <taxon>Alveolata</taxon>
        <taxon>Ciliophora</taxon>
        <taxon>Intramacronucleata</taxon>
        <taxon>Oligohymenophorea</taxon>
        <taxon>Hymenostomatida</taxon>
        <taxon>Tetrahymenina</taxon>
        <taxon>Tetrahymenidae</taxon>
        <taxon>Tetrahymena</taxon>
    </lineage>
</organism>
<accession>W7WXS2</accession>
<evidence type="ECO:0000313" key="3">
    <source>
        <dbReference type="Proteomes" id="UP000009168"/>
    </source>
</evidence>
<feature type="transmembrane region" description="Helical" evidence="1">
    <location>
        <begin position="25"/>
        <end position="46"/>
    </location>
</feature>
<keyword evidence="3" id="KW-1185">Reference proteome</keyword>
<keyword evidence="1" id="KW-0472">Membrane</keyword>
<proteinExistence type="predicted"/>
<dbReference type="AlphaFoldDB" id="W7WXS2"/>